<evidence type="ECO:0000256" key="2">
    <source>
        <dbReference type="ARBA" id="ARBA00022729"/>
    </source>
</evidence>
<feature type="region of interest" description="Disordered" evidence="5">
    <location>
        <begin position="580"/>
        <end position="603"/>
    </location>
</feature>
<reference evidence="8" key="1">
    <citation type="submission" date="2016-09" db="EMBL/GenBank/DDBJ databases">
        <authorList>
            <person name="Jeantristanb JTB J.-T."/>
            <person name="Ricardo R."/>
        </authorList>
    </citation>
    <scope>NUCLEOTIDE SEQUENCE [LARGE SCALE GENOMIC DNA]</scope>
</reference>
<proteinExistence type="inferred from homology"/>
<dbReference type="GO" id="GO:0004252">
    <property type="term" value="F:serine-type endopeptidase activity"/>
    <property type="evidence" value="ECO:0007669"/>
    <property type="project" value="TreeGrafter"/>
</dbReference>
<feature type="domain" description="Peptidase S9 prolyl oligopeptidase catalytic" evidence="6">
    <location>
        <begin position="683"/>
        <end position="761"/>
    </location>
</feature>
<keyword evidence="3" id="KW-0378">Hydrolase</keyword>
<gene>
    <name evidence="7" type="ORF">BQ2448_1715</name>
</gene>
<accession>A0A238FDZ4</accession>
<feature type="domain" description="Peptidase S9 prolyl oligopeptidase catalytic" evidence="6">
    <location>
        <begin position="784"/>
        <end position="916"/>
    </location>
</feature>
<dbReference type="AlphaFoldDB" id="A0A238FDZ4"/>
<dbReference type="SUPFAM" id="SSF82171">
    <property type="entry name" value="DPP6 N-terminal domain-like"/>
    <property type="match status" value="1"/>
</dbReference>
<comment type="similarity">
    <text evidence="1">Belongs to the peptidase S9C family.</text>
</comment>
<dbReference type="PANTHER" id="PTHR42776">
    <property type="entry name" value="SERINE PEPTIDASE S9 FAMILY MEMBER"/>
    <property type="match status" value="1"/>
</dbReference>
<dbReference type="PANTHER" id="PTHR42776:SF13">
    <property type="entry name" value="DIPEPTIDYL-PEPTIDASE 5"/>
    <property type="match status" value="1"/>
</dbReference>
<evidence type="ECO:0000313" key="7">
    <source>
        <dbReference type="EMBL" id="SCV70321.1"/>
    </source>
</evidence>
<evidence type="ECO:0000256" key="1">
    <source>
        <dbReference type="ARBA" id="ARBA00010040"/>
    </source>
</evidence>
<evidence type="ECO:0000313" key="8">
    <source>
        <dbReference type="Proteomes" id="UP000198372"/>
    </source>
</evidence>
<organism evidence="7 8">
    <name type="scientific">Microbotryum intermedium</name>
    <dbReference type="NCBI Taxonomy" id="269621"/>
    <lineage>
        <taxon>Eukaryota</taxon>
        <taxon>Fungi</taxon>
        <taxon>Dikarya</taxon>
        <taxon>Basidiomycota</taxon>
        <taxon>Pucciniomycotina</taxon>
        <taxon>Microbotryomycetes</taxon>
        <taxon>Microbotryales</taxon>
        <taxon>Microbotryaceae</taxon>
        <taxon>Microbotryum</taxon>
    </lineage>
</organism>
<evidence type="ECO:0000256" key="4">
    <source>
        <dbReference type="ARBA" id="ARBA00032829"/>
    </source>
</evidence>
<name>A0A238FDZ4_9BASI</name>
<dbReference type="Gene3D" id="3.40.50.1820">
    <property type="entry name" value="alpha/beta hydrolase"/>
    <property type="match status" value="1"/>
</dbReference>
<keyword evidence="2" id="KW-0732">Signal</keyword>
<dbReference type="InterPro" id="IPR029058">
    <property type="entry name" value="AB_hydrolase_fold"/>
</dbReference>
<dbReference type="Proteomes" id="UP000198372">
    <property type="component" value="Unassembled WGS sequence"/>
</dbReference>
<sequence length="918" mass="101941">MVLSRSSRLATRIARSWQRPAFFSCPPPPPSSITTPPHLHSHTMATAASTTMPSSKPAGRRMEIDDLIQLPRPGSALPNPSGSYALWPSSTFSFKNGGQTNKVIYAIDLQKSSTSTTTTTIGASAPRLVLEHLADNQVAWIDDRVFVFVRTALPENEQPILNSQGQRVDHSLDLNDTERSKRLAAIADKADGVELWAKHVITGDEYKVADLPVRSVSTGSLHEKAGMLKLTHVTLSVSDLKVLNTSDDKTESALLSFTAKVFPDGDLFSVAKHKKQQGQDARGSDVRVYDSLWVRHWDEWSSTAGEKTQIFALRMTRSPESLDNEHSDESEGFTQVVSPDSKWRVLNSRGTALTAASTRGGKSLTVLSPLSKTQLDATDYAISKTHIVFQAKDPLVNKASASTEAWHTRTQVYLVPLDPKSEKEAAPRQITLGTQGASSSPVFSTDGQRIAWLEMREDGYEADRNRVMIYEVESDKRWGVTEEQWDCSPSKVVWCPCGEKIYLVAEDAGYGKLFQLGVPKPSKHDASFLKKPSLPEPHKLTHRHSVAAAVPLSTSSLLLTTNSFVGPNVVSILTISAAKQDSTDAEDNKENDPNPDRPPNTNLQRIASLTDDLVSTRGLDEGESFWFAGAEGVQVHGWVLFPPEFQGGAEVRKALLEDGKGKKKFPLAFLVHGGPQGAWTDSWSTRWNPNVFASHGYITVAINPTGSTGYGQEFCDRIKNQWGGRPYQDLVAGLDFVKRAYPEIDDQRMSMLGASYGGFMVSRSDHASPRSSLLTMRCNLDLQANWIQGHNSTLGFKCIVCHDGVFSTPGVWYTTEELYFPEREFGGTPWEVPENYSRWNPQNHISKWKTPQLVIHGGKDFRLVEGEGLAVFNTLQRLGVPSRLVYFESENHWVMAPHNSRRWHEEVFKWLDHWTSDE</sequence>
<dbReference type="Gene3D" id="2.120.10.30">
    <property type="entry name" value="TolB, C-terminal domain"/>
    <property type="match status" value="1"/>
</dbReference>
<dbReference type="Pfam" id="PF00326">
    <property type="entry name" value="Peptidase_S9"/>
    <property type="match status" value="2"/>
</dbReference>
<dbReference type="InterPro" id="IPR011042">
    <property type="entry name" value="6-blade_b-propeller_TolB-like"/>
</dbReference>
<evidence type="ECO:0000256" key="5">
    <source>
        <dbReference type="SAM" id="MobiDB-lite"/>
    </source>
</evidence>
<protein>
    <recommendedName>
        <fullName evidence="4">Dipeptidyl-peptidase V</fullName>
    </recommendedName>
</protein>
<evidence type="ECO:0000259" key="6">
    <source>
        <dbReference type="Pfam" id="PF00326"/>
    </source>
</evidence>
<evidence type="ECO:0000256" key="3">
    <source>
        <dbReference type="ARBA" id="ARBA00022801"/>
    </source>
</evidence>
<feature type="compositionally biased region" description="Basic and acidic residues" evidence="5">
    <location>
        <begin position="586"/>
        <end position="595"/>
    </location>
</feature>
<dbReference type="STRING" id="269621.A0A238FDZ4"/>
<dbReference type="InterPro" id="IPR001375">
    <property type="entry name" value="Peptidase_S9_cat"/>
</dbReference>
<dbReference type="EMBL" id="FMSP01000005">
    <property type="protein sequence ID" value="SCV70321.1"/>
    <property type="molecule type" value="Genomic_DNA"/>
</dbReference>
<dbReference type="GO" id="GO:0006508">
    <property type="term" value="P:proteolysis"/>
    <property type="evidence" value="ECO:0007669"/>
    <property type="project" value="InterPro"/>
</dbReference>
<dbReference type="SUPFAM" id="SSF53474">
    <property type="entry name" value="alpha/beta-Hydrolases"/>
    <property type="match status" value="1"/>
</dbReference>
<keyword evidence="8" id="KW-1185">Reference proteome</keyword>
<dbReference type="OrthoDB" id="416344at2759"/>